<dbReference type="RefSeq" id="WP_341834721.1">
    <property type="nucleotide sequence ID" value="NZ_CP149822.1"/>
</dbReference>
<keyword evidence="2" id="KW-0479">Metal-binding</keyword>
<dbReference type="Pfam" id="PF05163">
    <property type="entry name" value="DinB"/>
    <property type="match status" value="1"/>
</dbReference>
<keyword evidence="4" id="KW-1185">Reference proteome</keyword>
<comment type="similarity">
    <text evidence="1">Belongs to the DinB family.</text>
</comment>
<accession>A0ABZ2YK22</accession>
<evidence type="ECO:0000256" key="1">
    <source>
        <dbReference type="ARBA" id="ARBA00008635"/>
    </source>
</evidence>
<evidence type="ECO:0000313" key="3">
    <source>
        <dbReference type="EMBL" id="WZN39749.1"/>
    </source>
</evidence>
<evidence type="ECO:0000313" key="4">
    <source>
        <dbReference type="Proteomes" id="UP001485459"/>
    </source>
</evidence>
<dbReference type="InterPro" id="IPR034660">
    <property type="entry name" value="DinB/YfiT-like"/>
</dbReference>
<dbReference type="EMBL" id="CP149822">
    <property type="protein sequence ID" value="WZN39749.1"/>
    <property type="molecule type" value="Genomic_DNA"/>
</dbReference>
<name>A0ABZ2YK22_9BACT</name>
<organism evidence="3 4">
    <name type="scientific">Chitinophaga pollutisoli</name>
    <dbReference type="NCBI Taxonomy" id="3133966"/>
    <lineage>
        <taxon>Bacteria</taxon>
        <taxon>Pseudomonadati</taxon>
        <taxon>Bacteroidota</taxon>
        <taxon>Chitinophagia</taxon>
        <taxon>Chitinophagales</taxon>
        <taxon>Chitinophagaceae</taxon>
        <taxon>Chitinophaga</taxon>
    </lineage>
</organism>
<dbReference type="SUPFAM" id="SSF109854">
    <property type="entry name" value="DinB/YfiT-like putative metalloenzymes"/>
    <property type="match status" value="1"/>
</dbReference>
<dbReference type="PANTHER" id="PTHR37302:SF3">
    <property type="entry name" value="DAMAGE-INDUCIBLE PROTEIN DINB"/>
    <property type="match status" value="1"/>
</dbReference>
<dbReference type="Proteomes" id="UP001485459">
    <property type="component" value="Chromosome"/>
</dbReference>
<proteinExistence type="inferred from homology"/>
<reference evidence="4" key="1">
    <citation type="submission" date="2024-03" db="EMBL/GenBank/DDBJ databases">
        <title>Chitinophaga horti sp. nov., isolated from garden soil.</title>
        <authorList>
            <person name="Lee D.S."/>
            <person name="Han D.M."/>
            <person name="Baek J.H."/>
            <person name="Choi D.G."/>
            <person name="Jeon J.H."/>
            <person name="Jeon C.O."/>
        </authorList>
    </citation>
    <scope>NUCLEOTIDE SEQUENCE [LARGE SCALE GENOMIC DNA]</scope>
    <source>
        <strain evidence="4">GPA1</strain>
    </source>
</reference>
<dbReference type="PANTHER" id="PTHR37302">
    <property type="entry name" value="SLR1116 PROTEIN"/>
    <property type="match status" value="1"/>
</dbReference>
<protein>
    <submittedName>
        <fullName evidence="3">DinB family protein</fullName>
    </submittedName>
</protein>
<dbReference type="InterPro" id="IPR007837">
    <property type="entry name" value="DinB"/>
</dbReference>
<dbReference type="Gene3D" id="1.20.120.450">
    <property type="entry name" value="dinb family like domain"/>
    <property type="match status" value="1"/>
</dbReference>
<evidence type="ECO:0000256" key="2">
    <source>
        <dbReference type="ARBA" id="ARBA00022723"/>
    </source>
</evidence>
<sequence>MKELLLQLARHNAWANQRLMKALAGLPGERLDRDMGSSHPSLRATVLHIWNAESIWYQRLHLASPVVPAATVFRGETEELARLFVKQSDDLAAFVATASPARLAHTVEYNSVALGVCKTPVEQILLQSFTHSAYHRGQLVTMLRQQGATKIPSTDFIEYTSKKK</sequence>
<gene>
    <name evidence="3" type="ORF">WJU16_17350</name>
</gene>